<sequence length="246" mass="25096">MNIRKKYSKKLFLPVLLGTLVAGGAIASGQTPVYLGSADTFAILSQSGITNIYRSAIVGDIGASPITGAAILLTCGEVSGNIYAADAAGPLPCAVTNPSFLSLAVGDMGFAYDDAAGRLSPDFTELGAGEIGGLTLTPGLYKWSTNLKISTDVTLSGGPTDVWIFQVAGTLNQANATRVTLTGGALAKNIFWQVAGAVALGTNAHFEGVVLGKKMISVNTGTSVNGRLLAQTAVTLQMNAITEPAQ</sequence>
<feature type="chain" id="PRO_5041231761" evidence="3">
    <location>
        <begin position="28"/>
        <end position="246"/>
    </location>
</feature>
<evidence type="ECO:0000256" key="2">
    <source>
        <dbReference type="ARBA" id="ARBA00022729"/>
    </source>
</evidence>
<comment type="caution">
    <text evidence="4">The sequence shown here is derived from an EMBL/GenBank/DDBJ whole genome shotgun (WGS) entry which is preliminary data.</text>
</comment>
<evidence type="ECO:0000313" key="5">
    <source>
        <dbReference type="Proteomes" id="UP001160519"/>
    </source>
</evidence>
<accession>A0AA43Q6J8</accession>
<comment type="similarity">
    <text evidence="1">Belongs to the ice-binding protein family.</text>
</comment>
<name>A0AA43Q6J8_9GAMM</name>
<feature type="signal peptide" evidence="3">
    <location>
        <begin position="1"/>
        <end position="27"/>
    </location>
</feature>
<dbReference type="AlphaFoldDB" id="A0AA43Q6J8"/>
<dbReference type="Proteomes" id="UP001160519">
    <property type="component" value="Unassembled WGS sequence"/>
</dbReference>
<evidence type="ECO:0000256" key="1">
    <source>
        <dbReference type="ARBA" id="ARBA00005445"/>
    </source>
</evidence>
<gene>
    <name evidence="4" type="ORF">PSU93_05955</name>
</gene>
<reference evidence="4" key="1">
    <citation type="submission" date="2023-01" db="EMBL/GenBank/DDBJ databases">
        <title>Biogeochemical cycle of methane in antarctic sediments.</title>
        <authorList>
            <person name="Roldan D.M."/>
            <person name="Menes R.J."/>
        </authorList>
    </citation>
    <scope>NUCLEOTIDE SEQUENCE [LARGE SCALE GENOMIC DNA]</scope>
    <source>
        <strain evidence="4">K-2018 MAG008</strain>
    </source>
</reference>
<dbReference type="EMBL" id="JAQSDF010000012">
    <property type="protein sequence ID" value="MDI1230674.1"/>
    <property type="molecule type" value="Genomic_DNA"/>
</dbReference>
<keyword evidence="2 3" id="KW-0732">Signal</keyword>
<keyword evidence="5" id="KW-1185">Reference proteome</keyword>
<proteinExistence type="inferred from homology"/>
<organism evidence="4 5">
    <name type="scientific">Candidatus Methylobacter titanis</name>
    <dbReference type="NCBI Taxonomy" id="3053457"/>
    <lineage>
        <taxon>Bacteria</taxon>
        <taxon>Pseudomonadati</taxon>
        <taxon>Pseudomonadota</taxon>
        <taxon>Gammaproteobacteria</taxon>
        <taxon>Methylococcales</taxon>
        <taxon>Methylococcaceae</taxon>
        <taxon>Methylobacter</taxon>
    </lineage>
</organism>
<dbReference type="InterPro" id="IPR021884">
    <property type="entry name" value="Ice-bd_prot"/>
</dbReference>
<evidence type="ECO:0000256" key="3">
    <source>
        <dbReference type="SAM" id="SignalP"/>
    </source>
</evidence>
<protein>
    <submittedName>
        <fullName evidence="4">Ice-binding family protein</fullName>
    </submittedName>
</protein>
<dbReference type="Pfam" id="PF11999">
    <property type="entry name" value="Ice_binding"/>
    <property type="match status" value="1"/>
</dbReference>
<evidence type="ECO:0000313" key="4">
    <source>
        <dbReference type="EMBL" id="MDI1230674.1"/>
    </source>
</evidence>